<dbReference type="OrthoDB" id="5796069at2759"/>
<dbReference type="EMBL" id="GL379793">
    <property type="protein sequence ID" value="EGT56495.1"/>
    <property type="molecule type" value="Genomic_DNA"/>
</dbReference>
<sequence>MMNWINKAARFVPEARTCVLFFCFLTIISDFICKYTPNAHFSHLFLGTSPLLEILVIAGVLLNSPKATKFAFYVCRIDVIIGFICLFTLPVISVAENATGIHLNLPLVATFHTGFKIEVQSEIEMFYVIVMLGFISTALIGLFLIFDVIKYRCLQHMCHQDEQLRLKQQQAVKV</sequence>
<dbReference type="AlphaFoldDB" id="G0MGN0"/>
<dbReference type="FunCoup" id="G0MGN0">
    <property type="interactions" value="1050"/>
</dbReference>
<dbReference type="Proteomes" id="UP000008068">
    <property type="component" value="Unassembled WGS sequence"/>
</dbReference>
<dbReference type="Pfam" id="PF10912">
    <property type="entry name" value="Glam1"/>
    <property type="match status" value="1"/>
</dbReference>
<evidence type="ECO:0000313" key="3">
    <source>
        <dbReference type="Proteomes" id="UP000008068"/>
    </source>
</evidence>
<evidence type="ECO:0000256" key="1">
    <source>
        <dbReference type="SAM" id="Phobius"/>
    </source>
</evidence>
<organism evidence="3">
    <name type="scientific">Caenorhabditis brenneri</name>
    <name type="common">Nematode worm</name>
    <dbReference type="NCBI Taxonomy" id="135651"/>
    <lineage>
        <taxon>Eukaryota</taxon>
        <taxon>Metazoa</taxon>
        <taxon>Ecdysozoa</taxon>
        <taxon>Nematoda</taxon>
        <taxon>Chromadorea</taxon>
        <taxon>Rhabditida</taxon>
        <taxon>Rhabditina</taxon>
        <taxon>Rhabditomorpha</taxon>
        <taxon>Rhabditoidea</taxon>
        <taxon>Rhabditidae</taxon>
        <taxon>Peloderinae</taxon>
        <taxon>Caenorhabditis</taxon>
    </lineage>
</organism>
<accession>G0MGN0</accession>
<keyword evidence="3" id="KW-1185">Reference proteome</keyword>
<proteinExistence type="predicted"/>
<dbReference type="OMA" id="MNWINKA"/>
<feature type="transmembrane region" description="Helical" evidence="1">
    <location>
        <begin position="43"/>
        <end position="63"/>
    </location>
</feature>
<dbReference type="InterPro" id="IPR024483">
    <property type="entry name" value="Glam1"/>
</dbReference>
<keyword evidence="1" id="KW-0472">Membrane</keyword>
<keyword evidence="1" id="KW-1133">Transmembrane helix</keyword>
<feature type="transmembrane region" description="Helical" evidence="1">
    <location>
        <begin position="70"/>
        <end position="95"/>
    </location>
</feature>
<feature type="transmembrane region" description="Helical" evidence="1">
    <location>
        <begin position="125"/>
        <end position="146"/>
    </location>
</feature>
<protein>
    <submittedName>
        <fullName evidence="2">Uncharacterized protein</fullName>
    </submittedName>
</protein>
<evidence type="ECO:0000313" key="2">
    <source>
        <dbReference type="EMBL" id="EGT56495.1"/>
    </source>
</evidence>
<dbReference type="HOGENOM" id="CLU_130585_0_0_1"/>
<keyword evidence="1" id="KW-0812">Transmembrane</keyword>
<reference evidence="3" key="1">
    <citation type="submission" date="2011-07" db="EMBL/GenBank/DDBJ databases">
        <authorList>
            <consortium name="Caenorhabditis brenneri Sequencing and Analysis Consortium"/>
            <person name="Wilson R.K."/>
        </authorList>
    </citation>
    <scope>NUCLEOTIDE SEQUENCE [LARGE SCALE GENOMIC DNA]</scope>
    <source>
        <strain evidence="3">PB2801</strain>
    </source>
</reference>
<name>G0MGN0_CAEBE</name>
<dbReference type="eggNOG" id="ENOG502TI9B">
    <property type="taxonomic scope" value="Eukaryota"/>
</dbReference>
<gene>
    <name evidence="2" type="ORF">CAEBREN_00979</name>
</gene>
<dbReference type="InParanoid" id="G0MGN0"/>